<reference evidence="3" key="1">
    <citation type="submission" date="2020-06" db="EMBL/GenBank/DDBJ databases">
        <title>Draft genome of Bugula neritina, a colonial animal packing powerful symbionts and potential medicines.</title>
        <authorList>
            <person name="Rayko M."/>
        </authorList>
    </citation>
    <scope>NUCLEOTIDE SEQUENCE [LARGE SCALE GENOMIC DNA]</scope>
    <source>
        <strain evidence="3">Kwan_BN1</strain>
    </source>
</reference>
<sequence length="1009" mass="115437">MLSQRQLQAELTDKRTLVTNLKQQLDMHQSNVDDLKTELNRARKRQQYFEETYGGSMRELELLVANFGTVSPHSSSREAMSQDGDKPMSPSAILDTIKHTLRIYKQNLEETTDQLKKLSSTYETTSKENTSTKDKLWAKQKALEDAQQSLSQANKDADALRKTTLEQEQRLSSLKDDLYHVKKEYDTLQAKYTGLGTELTNAKMVHLQQNEVKMRFIHGLYQRLLLPTLAAKVTSKQGKEKPLEKFKWEELSEMVLEQSMTLLSQLQNLQERLPMLEKELQSRDERMDAKKEEYELELSKMSAILKESNDNFDREREAMQQEYRSLQEGGHRQQEMSQKAYDETWEQLRQTTSDVEHLQKEAVDLKSRISMLQKHNSSLLCAFALMCGAYYPLLSRSKKLAKQRNILEEQLLRLSEFKKQVCVLLQTLSSEGLGGHPVMSGSNVLRQRSLFKFRRAVLAVIAARRLRMGASGAHPVFTYTDFANMQAVVCLGSLKCAKRKKKLCDSSQRDPPETSVLSESDIIDWLSNKDVISIVMSCTEDVMEALKRYSHKEKGCQPGFVVSAARTTLKKLIGRLETLYVGADPEPLYGAHQERLTVGKRLNRGLHDLMATCSLEQKLHLLPSTNILTSLQERVLSFIKLLHDSEMERKRLKTKVAALSSSEQQLRQVEQSAENFELEIAVLRNQAERMVSVDKYDSVVGELNHTLEREKQAQRLLAEQSDKLRDISHRLTEEEAIRAKHELQIQESLKSLEDGKSDAMAKSNTIQHLKSRVSKLELERTQLQNNVYDAEEALKMAAKDKEYLGIYIRSLTTAFDKCRSDITTKDVSTIMNSKALLPECKLSGDLLSLQSLVNAFTDALRAAHNHMSGLNDEICSHRKHIARLKDELSAACRRQLDAPSEMPCSESPKLVPRGEDYNRLQSTRLGHYQDKDITPRFDKSIDLESVTDFMSMQNEPEFSNGDENSIKNHKKFTSTELEVPKKPATRLQSSSFRPPSNTESRLRKKHNLR</sequence>
<name>A0A7J7KRL4_BUGNE</name>
<feature type="coiled-coil region" evidence="1">
    <location>
        <begin position="659"/>
        <end position="686"/>
    </location>
</feature>
<feature type="coiled-coil region" evidence="1">
    <location>
        <begin position="4"/>
        <end position="52"/>
    </location>
</feature>
<dbReference type="EMBL" id="VXIV02000102">
    <property type="protein sequence ID" value="KAF6040788.1"/>
    <property type="molecule type" value="Genomic_DNA"/>
</dbReference>
<dbReference type="PANTHER" id="PTHR37476:SF1">
    <property type="entry name" value="COILED-COIL DOMAIN-CONTAINING PROTEIN 171"/>
    <property type="match status" value="1"/>
</dbReference>
<keyword evidence="1" id="KW-0175">Coiled coil</keyword>
<organism evidence="3 4">
    <name type="scientific">Bugula neritina</name>
    <name type="common">Brown bryozoan</name>
    <name type="synonym">Sertularia neritina</name>
    <dbReference type="NCBI Taxonomy" id="10212"/>
    <lineage>
        <taxon>Eukaryota</taxon>
        <taxon>Metazoa</taxon>
        <taxon>Spiralia</taxon>
        <taxon>Lophotrochozoa</taxon>
        <taxon>Bryozoa</taxon>
        <taxon>Gymnolaemata</taxon>
        <taxon>Cheilostomatida</taxon>
        <taxon>Flustrina</taxon>
        <taxon>Buguloidea</taxon>
        <taxon>Bugulidae</taxon>
        <taxon>Bugula</taxon>
    </lineage>
</organism>
<evidence type="ECO:0000313" key="4">
    <source>
        <dbReference type="Proteomes" id="UP000593567"/>
    </source>
</evidence>
<evidence type="ECO:0000256" key="1">
    <source>
        <dbReference type="SAM" id="Coils"/>
    </source>
</evidence>
<feature type="coiled-coil region" evidence="1">
    <location>
        <begin position="94"/>
        <end position="170"/>
    </location>
</feature>
<feature type="coiled-coil region" evidence="1">
    <location>
        <begin position="766"/>
        <end position="793"/>
    </location>
</feature>
<dbReference type="Proteomes" id="UP000593567">
    <property type="component" value="Unassembled WGS sequence"/>
</dbReference>
<feature type="compositionally biased region" description="Polar residues" evidence="2">
    <location>
        <begin position="986"/>
        <end position="999"/>
    </location>
</feature>
<feature type="region of interest" description="Disordered" evidence="2">
    <location>
        <begin position="973"/>
        <end position="1009"/>
    </location>
</feature>
<gene>
    <name evidence="3" type="ORF">EB796_000904</name>
</gene>
<evidence type="ECO:0000313" key="3">
    <source>
        <dbReference type="EMBL" id="KAF6040788.1"/>
    </source>
</evidence>
<keyword evidence="4" id="KW-1185">Reference proteome</keyword>
<proteinExistence type="predicted"/>
<comment type="caution">
    <text evidence="3">The sequence shown here is derived from an EMBL/GenBank/DDBJ whole genome shotgun (WGS) entry which is preliminary data.</text>
</comment>
<dbReference type="OrthoDB" id="287623at2759"/>
<feature type="coiled-coil region" evidence="1">
    <location>
        <begin position="259"/>
        <end position="375"/>
    </location>
</feature>
<evidence type="ECO:0000256" key="2">
    <source>
        <dbReference type="SAM" id="MobiDB-lite"/>
    </source>
</evidence>
<protein>
    <submittedName>
        <fullName evidence="3">CCDC171</fullName>
    </submittedName>
</protein>
<dbReference type="PANTHER" id="PTHR37476">
    <property type="entry name" value="COILED-COIL DOMAIN-CONTAINING PROTEIN 171"/>
    <property type="match status" value="1"/>
</dbReference>
<dbReference type="AlphaFoldDB" id="A0A7J7KRL4"/>
<accession>A0A7J7KRL4</accession>